<dbReference type="STRING" id="993689.GCA_002077135_01495"/>
<comment type="subcellular location">
    <subcellularLocation>
        <location evidence="1">Cell membrane</location>
        <topology evidence="1">Multi-pass membrane protein</topology>
    </subcellularLocation>
</comment>
<reference evidence="11 12" key="1">
    <citation type="submission" date="2017-02" db="EMBL/GenBank/DDBJ databases">
        <title>Whole genome sequencing of Metallibacterium scheffleri DSM 24874 (T).</title>
        <authorList>
            <person name="Kumar S."/>
            <person name="Patil P."/>
            <person name="Patil P.B."/>
        </authorList>
    </citation>
    <scope>NUCLEOTIDE SEQUENCE [LARGE SCALE GENOMIC DNA]</scope>
    <source>
        <strain evidence="11 12">DSM 24874</strain>
    </source>
</reference>
<name>A0A4S3KCT5_9GAMM</name>
<evidence type="ECO:0000256" key="8">
    <source>
        <dbReference type="ARBA" id="ARBA00023136"/>
    </source>
</evidence>
<feature type="domain" description="ABC-2 type transporter transmembrane" evidence="10">
    <location>
        <begin position="21"/>
        <end position="221"/>
    </location>
</feature>
<feature type="transmembrane region" description="Helical" evidence="9">
    <location>
        <begin position="69"/>
        <end position="95"/>
    </location>
</feature>
<evidence type="ECO:0000256" key="7">
    <source>
        <dbReference type="ARBA" id="ARBA00023047"/>
    </source>
</evidence>
<protein>
    <submittedName>
        <fullName evidence="11">ABC transporter permease</fullName>
    </submittedName>
</protein>
<keyword evidence="8 9" id="KW-0472">Membrane</keyword>
<evidence type="ECO:0000259" key="10">
    <source>
        <dbReference type="Pfam" id="PF01061"/>
    </source>
</evidence>
<keyword evidence="7" id="KW-0625">Polysaccharide transport</keyword>
<feature type="transmembrane region" description="Helical" evidence="9">
    <location>
        <begin position="145"/>
        <end position="169"/>
    </location>
</feature>
<keyword evidence="7" id="KW-0762">Sugar transport</keyword>
<dbReference type="RefSeq" id="WP_081126889.1">
    <property type="nucleotide sequence ID" value="NZ_LDOS01000002.1"/>
</dbReference>
<organism evidence="11 12">
    <name type="scientific">Metallibacterium scheffleri</name>
    <dbReference type="NCBI Taxonomy" id="993689"/>
    <lineage>
        <taxon>Bacteria</taxon>
        <taxon>Pseudomonadati</taxon>
        <taxon>Pseudomonadota</taxon>
        <taxon>Gammaproteobacteria</taxon>
        <taxon>Lysobacterales</taxon>
        <taxon>Rhodanobacteraceae</taxon>
        <taxon>Metallibacterium</taxon>
    </lineage>
</organism>
<proteinExistence type="inferred from homology"/>
<dbReference type="GO" id="GO:0005886">
    <property type="term" value="C:plasma membrane"/>
    <property type="evidence" value="ECO:0007669"/>
    <property type="project" value="UniProtKB-SubCell"/>
</dbReference>
<keyword evidence="4" id="KW-1003">Cell membrane</keyword>
<keyword evidence="12" id="KW-1185">Reference proteome</keyword>
<dbReference type="PANTHER" id="PTHR30413:SF10">
    <property type="entry name" value="CAPSULE POLYSACCHARIDE EXPORT INNER-MEMBRANE PROTEIN CTRC"/>
    <property type="match status" value="1"/>
</dbReference>
<evidence type="ECO:0000256" key="6">
    <source>
        <dbReference type="ARBA" id="ARBA00022989"/>
    </source>
</evidence>
<keyword evidence="5 9" id="KW-0812">Transmembrane</keyword>
<accession>A0A4S3KCT5</accession>
<dbReference type="AlphaFoldDB" id="A0A4S3KCT5"/>
<feature type="transmembrane region" description="Helical" evidence="9">
    <location>
        <begin position="231"/>
        <end position="250"/>
    </location>
</feature>
<evidence type="ECO:0000313" key="11">
    <source>
        <dbReference type="EMBL" id="THD06189.1"/>
    </source>
</evidence>
<gene>
    <name evidence="11" type="ORF">B1806_16215</name>
</gene>
<feature type="transmembrane region" description="Helical" evidence="9">
    <location>
        <begin position="40"/>
        <end position="63"/>
    </location>
</feature>
<feature type="transmembrane region" description="Helical" evidence="9">
    <location>
        <begin position="116"/>
        <end position="139"/>
    </location>
</feature>
<keyword evidence="6 9" id="KW-1133">Transmembrane helix</keyword>
<feature type="transmembrane region" description="Helical" evidence="9">
    <location>
        <begin position="181"/>
        <end position="200"/>
    </location>
</feature>
<dbReference type="GO" id="GO:0140359">
    <property type="term" value="F:ABC-type transporter activity"/>
    <property type="evidence" value="ECO:0007669"/>
    <property type="project" value="InterPro"/>
</dbReference>
<sequence length="262" mass="29823">MAALGIATADLKASIKAWRLWSLLGWIEIRQRYARSKLGPFWLTISMGVVIGAIGLVFGALLGQNMDTYLPMLSTGMVTWTLMATIITEGCNAYINSAQYIRQVHTPRLIYLFQAMWRNFIIFLHNFVIVLLVLGIYGVKSWETLPLFLLGLIVLLLNAVWMAMVVGLFSARFRDLPQIVTAFMQMMYFVTPIMFAASALKKHEWIVTLNPFAYLIDLARQPLLGEWPTPLTWEVALGMTVVGWVFALALTGRYHKRIPYWL</sequence>
<evidence type="ECO:0000256" key="4">
    <source>
        <dbReference type="ARBA" id="ARBA00022475"/>
    </source>
</evidence>
<comment type="caution">
    <text evidence="11">The sequence shown here is derived from an EMBL/GenBank/DDBJ whole genome shotgun (WGS) entry which is preliminary data.</text>
</comment>
<dbReference type="InterPro" id="IPR013525">
    <property type="entry name" value="ABC2_TM"/>
</dbReference>
<dbReference type="EMBL" id="MWQO01000096">
    <property type="protein sequence ID" value="THD06189.1"/>
    <property type="molecule type" value="Genomic_DNA"/>
</dbReference>
<dbReference type="PANTHER" id="PTHR30413">
    <property type="entry name" value="INNER MEMBRANE TRANSPORT PERMEASE"/>
    <property type="match status" value="1"/>
</dbReference>
<dbReference type="Pfam" id="PF01061">
    <property type="entry name" value="ABC2_membrane"/>
    <property type="match status" value="1"/>
</dbReference>
<dbReference type="GO" id="GO:0015774">
    <property type="term" value="P:polysaccharide transport"/>
    <property type="evidence" value="ECO:0007669"/>
    <property type="project" value="UniProtKB-KW"/>
</dbReference>
<keyword evidence="3" id="KW-0813">Transport</keyword>
<evidence type="ECO:0000313" key="12">
    <source>
        <dbReference type="Proteomes" id="UP000307749"/>
    </source>
</evidence>
<evidence type="ECO:0000256" key="3">
    <source>
        <dbReference type="ARBA" id="ARBA00022448"/>
    </source>
</evidence>
<dbReference type="Proteomes" id="UP000307749">
    <property type="component" value="Unassembled WGS sequence"/>
</dbReference>
<dbReference type="GO" id="GO:0015920">
    <property type="term" value="P:lipopolysaccharide transport"/>
    <property type="evidence" value="ECO:0007669"/>
    <property type="project" value="TreeGrafter"/>
</dbReference>
<dbReference type="OrthoDB" id="9796017at2"/>
<evidence type="ECO:0000256" key="2">
    <source>
        <dbReference type="ARBA" id="ARBA00007783"/>
    </source>
</evidence>
<evidence type="ECO:0000256" key="1">
    <source>
        <dbReference type="ARBA" id="ARBA00004651"/>
    </source>
</evidence>
<evidence type="ECO:0000256" key="5">
    <source>
        <dbReference type="ARBA" id="ARBA00022692"/>
    </source>
</evidence>
<evidence type="ECO:0000256" key="9">
    <source>
        <dbReference type="SAM" id="Phobius"/>
    </source>
</evidence>
<comment type="similarity">
    <text evidence="2">Belongs to the ABC-2 integral membrane protein family.</text>
</comment>